<keyword evidence="1" id="KW-1133">Transmembrane helix</keyword>
<dbReference type="EMBL" id="CP063687">
    <property type="protein sequence ID" value="QOY28444.1"/>
    <property type="molecule type" value="Genomic_DNA"/>
</dbReference>
<keyword evidence="1" id="KW-0472">Membrane</keyword>
<keyword evidence="1" id="KW-0812">Transmembrane</keyword>
<evidence type="ECO:0000256" key="1">
    <source>
        <dbReference type="SAM" id="Phobius"/>
    </source>
</evidence>
<reference evidence="3" key="1">
    <citation type="submission" date="2020-10" db="EMBL/GenBank/DDBJ databases">
        <title>Complete genome sequence of Bacillus velezensis NST6.</title>
        <authorList>
            <person name="Choi J."/>
        </authorList>
    </citation>
    <scope>NUCLEOTIDE SEQUENCE [LARGE SCALE GENOMIC DNA]</scope>
    <source>
        <strain evidence="3">NST6</strain>
    </source>
</reference>
<name>A0A411A7M8_BACVE</name>
<sequence>MNIGDIIFQLISFIAAAVFLFAVIYVFRSLNKRRIQLDRIEKKLDALREEKNEKL</sequence>
<accession>A0A411A7M8</accession>
<evidence type="ECO:0000313" key="3">
    <source>
        <dbReference type="Proteomes" id="UP000587477"/>
    </source>
</evidence>
<proteinExistence type="predicted"/>
<dbReference type="AlphaFoldDB" id="A0A411A7M8"/>
<feature type="transmembrane region" description="Helical" evidence="1">
    <location>
        <begin position="6"/>
        <end position="27"/>
    </location>
</feature>
<dbReference type="Proteomes" id="UP000587477">
    <property type="component" value="Chromosome"/>
</dbReference>
<protein>
    <submittedName>
        <fullName evidence="2">Uncharacterized protein</fullName>
    </submittedName>
</protein>
<dbReference type="InterPro" id="IPR025143">
    <property type="entry name" value="DUF4083"/>
</dbReference>
<evidence type="ECO:0000313" key="2">
    <source>
        <dbReference type="EMBL" id="QOY28444.1"/>
    </source>
</evidence>
<organism evidence="2 3">
    <name type="scientific">Bacillus velezensis</name>
    <dbReference type="NCBI Taxonomy" id="492670"/>
    <lineage>
        <taxon>Bacteria</taxon>
        <taxon>Bacillati</taxon>
        <taxon>Bacillota</taxon>
        <taxon>Bacilli</taxon>
        <taxon>Bacillales</taxon>
        <taxon>Bacillaceae</taxon>
        <taxon>Bacillus</taxon>
        <taxon>Bacillus amyloliquefaciens group</taxon>
    </lineage>
</organism>
<dbReference type="RefSeq" id="WP_017418083.1">
    <property type="nucleotide sequence ID" value="NZ_BDDG01000002.1"/>
</dbReference>
<gene>
    <name evidence="2" type="ORF">BACVE_003485</name>
</gene>
<dbReference type="Pfam" id="PF13314">
    <property type="entry name" value="DUF4083"/>
    <property type="match status" value="1"/>
</dbReference>